<dbReference type="Gene3D" id="1.10.3720.10">
    <property type="entry name" value="MetI-like"/>
    <property type="match status" value="1"/>
</dbReference>
<reference evidence="9 10" key="1">
    <citation type="submission" date="2018-11" db="EMBL/GenBank/DDBJ databases">
        <title>Draft genome of Simplicispira Flexivirga sp. BO-16.</title>
        <authorList>
            <person name="Im W.T."/>
        </authorList>
    </citation>
    <scope>NUCLEOTIDE SEQUENCE [LARGE SCALE GENOMIC DNA]</scope>
    <source>
        <strain evidence="9 10">BO-16</strain>
    </source>
</reference>
<dbReference type="InterPro" id="IPR035906">
    <property type="entry name" value="MetI-like_sf"/>
</dbReference>
<organism evidence="9 10">
    <name type="scientific">Flexivirga caeni</name>
    <dbReference type="NCBI Taxonomy" id="2294115"/>
    <lineage>
        <taxon>Bacteria</taxon>
        <taxon>Bacillati</taxon>
        <taxon>Actinomycetota</taxon>
        <taxon>Actinomycetes</taxon>
        <taxon>Micrococcales</taxon>
        <taxon>Dermacoccaceae</taxon>
        <taxon>Flexivirga</taxon>
    </lineage>
</organism>
<evidence type="ECO:0000313" key="10">
    <source>
        <dbReference type="Proteomes" id="UP000271678"/>
    </source>
</evidence>
<evidence type="ECO:0000256" key="7">
    <source>
        <dbReference type="RuleBase" id="RU363032"/>
    </source>
</evidence>
<dbReference type="RefSeq" id="WP_123272973.1">
    <property type="nucleotide sequence ID" value="NZ_RJJQ01000025.1"/>
</dbReference>
<comment type="caution">
    <text evidence="9">The sequence shown here is derived from an EMBL/GenBank/DDBJ whole genome shotgun (WGS) entry which is preliminary data.</text>
</comment>
<keyword evidence="2 7" id="KW-0813">Transport</keyword>
<evidence type="ECO:0000256" key="1">
    <source>
        <dbReference type="ARBA" id="ARBA00004651"/>
    </source>
</evidence>
<keyword evidence="5 7" id="KW-1133">Transmembrane helix</keyword>
<proteinExistence type="inferred from homology"/>
<dbReference type="PROSITE" id="PS50928">
    <property type="entry name" value="ABC_TM1"/>
    <property type="match status" value="1"/>
</dbReference>
<feature type="transmembrane region" description="Helical" evidence="7">
    <location>
        <begin position="9"/>
        <end position="28"/>
    </location>
</feature>
<evidence type="ECO:0000256" key="4">
    <source>
        <dbReference type="ARBA" id="ARBA00022692"/>
    </source>
</evidence>
<feature type="transmembrane region" description="Helical" evidence="7">
    <location>
        <begin position="149"/>
        <end position="175"/>
    </location>
</feature>
<keyword evidence="6 7" id="KW-0472">Membrane</keyword>
<evidence type="ECO:0000256" key="3">
    <source>
        <dbReference type="ARBA" id="ARBA00022475"/>
    </source>
</evidence>
<evidence type="ECO:0000259" key="8">
    <source>
        <dbReference type="PROSITE" id="PS50928"/>
    </source>
</evidence>
<name>A0A3M9LYK0_9MICO</name>
<keyword evidence="10" id="KW-1185">Reference proteome</keyword>
<gene>
    <name evidence="9" type="ORF">EFY87_18550</name>
</gene>
<dbReference type="PANTHER" id="PTHR43163:SF9">
    <property type="entry name" value="ABC TRANSPORTER PERMEASE PROTEIN"/>
    <property type="match status" value="1"/>
</dbReference>
<evidence type="ECO:0000256" key="5">
    <source>
        <dbReference type="ARBA" id="ARBA00022989"/>
    </source>
</evidence>
<evidence type="ECO:0000256" key="2">
    <source>
        <dbReference type="ARBA" id="ARBA00022448"/>
    </source>
</evidence>
<dbReference type="SUPFAM" id="SSF161098">
    <property type="entry name" value="MetI-like"/>
    <property type="match status" value="1"/>
</dbReference>
<feature type="transmembrane region" description="Helical" evidence="7">
    <location>
        <begin position="244"/>
        <end position="263"/>
    </location>
</feature>
<dbReference type="CDD" id="cd06261">
    <property type="entry name" value="TM_PBP2"/>
    <property type="match status" value="1"/>
</dbReference>
<dbReference type="PANTHER" id="PTHR43163">
    <property type="entry name" value="DIPEPTIDE TRANSPORT SYSTEM PERMEASE PROTEIN DPPB-RELATED"/>
    <property type="match status" value="1"/>
</dbReference>
<dbReference type="GO" id="GO:0055085">
    <property type="term" value="P:transmembrane transport"/>
    <property type="evidence" value="ECO:0007669"/>
    <property type="project" value="InterPro"/>
</dbReference>
<comment type="similarity">
    <text evidence="7">Belongs to the binding-protein-dependent transport system permease family.</text>
</comment>
<feature type="domain" description="ABC transmembrane type-1" evidence="8">
    <location>
        <begin position="113"/>
        <end position="322"/>
    </location>
</feature>
<dbReference type="AlphaFoldDB" id="A0A3M9LYK0"/>
<dbReference type="EMBL" id="RJJQ01000025">
    <property type="protein sequence ID" value="RNI18057.1"/>
    <property type="molecule type" value="Genomic_DNA"/>
</dbReference>
<dbReference type="Pfam" id="PF00528">
    <property type="entry name" value="BPD_transp_1"/>
    <property type="match status" value="1"/>
</dbReference>
<protein>
    <submittedName>
        <fullName evidence="9">ABC transporter permease</fullName>
    </submittedName>
</protein>
<accession>A0A3M9LYK0</accession>
<feature type="transmembrane region" description="Helical" evidence="7">
    <location>
        <begin position="195"/>
        <end position="215"/>
    </location>
</feature>
<dbReference type="Pfam" id="PF19300">
    <property type="entry name" value="BPD_transp_1_N"/>
    <property type="match status" value="1"/>
</dbReference>
<evidence type="ECO:0000256" key="6">
    <source>
        <dbReference type="ARBA" id="ARBA00023136"/>
    </source>
</evidence>
<dbReference type="InterPro" id="IPR045621">
    <property type="entry name" value="BPD_transp_1_N"/>
</dbReference>
<keyword evidence="3" id="KW-1003">Cell membrane</keyword>
<dbReference type="GO" id="GO:0005886">
    <property type="term" value="C:plasma membrane"/>
    <property type="evidence" value="ECO:0007669"/>
    <property type="project" value="UniProtKB-SubCell"/>
</dbReference>
<feature type="transmembrane region" description="Helical" evidence="7">
    <location>
        <begin position="301"/>
        <end position="325"/>
    </location>
</feature>
<evidence type="ECO:0000313" key="9">
    <source>
        <dbReference type="EMBL" id="RNI18057.1"/>
    </source>
</evidence>
<sequence>MIVYLARRILLAISVLLATIVLVFGLFFTGPAKDAVAYQLCGTHCTNARVKTINQGLGLNEPVVKQFGDYVKGIVVGRDITNNGSFVGHCDAPCLGWSYIQQESATTMIKQALPVTLAIVFGSAVIFIPGGLILGVLSGRTRGSPLDRIIVGVSQVIGNVPYYAVALIFNLYLIFDWHILPGTQYVPLTQNAGKWFIGFLGIWIIYGLFNSTYYVRFVRAFMINTLSADYVRTARSKGISERRVVWVHALRATFAPYLTLIGLDIGTSLSGAIFTEQIFGVQGLGLLAIRSLGQSDLPVISATVLVGAAFIVVANLIVDLLYVVVDPTVKLS</sequence>
<comment type="subcellular location">
    <subcellularLocation>
        <location evidence="1 7">Cell membrane</location>
        <topology evidence="1 7">Multi-pass membrane protein</topology>
    </subcellularLocation>
</comment>
<keyword evidence="4 7" id="KW-0812">Transmembrane</keyword>
<feature type="transmembrane region" description="Helical" evidence="7">
    <location>
        <begin position="115"/>
        <end position="137"/>
    </location>
</feature>
<dbReference type="Proteomes" id="UP000271678">
    <property type="component" value="Unassembled WGS sequence"/>
</dbReference>
<dbReference type="InterPro" id="IPR000515">
    <property type="entry name" value="MetI-like"/>
</dbReference>
<dbReference type="OrthoDB" id="147639at2"/>